<sequence>MNIAIIHTGFAKYVVYVLRQIKRTNLNSKIFLISDKENKNYSKYSTFVNISKISSEDAKTFKEKYIHLGKSNPNYEMFCMLRWIILRDFMREYDIKECLHIDSDILIFSDLESALNPFSNYKISLAHNLALTMHIKDIEVLNEFSKYLLFKYTNENELNKLKDMYYKTDRATNGVAGSISDMDISREFFSNIKETIGNLSEVVNDSIFDSAIVYGAPEFEMLKKGKYEMKKIFFENKEPFCNYILNGENRKIKFHSLHLLTWTKLFIKKLSDCKDLNFNPYFINICREFTSFKSKMKKFLATARCKRF</sequence>
<evidence type="ECO:0000313" key="1">
    <source>
        <dbReference type="EMBL" id="TKZ35700.1"/>
    </source>
</evidence>
<comment type="caution">
    <text evidence="1">The sequence shown here is derived from an EMBL/GenBank/DDBJ whole genome shotgun (WGS) entry which is preliminary data.</text>
</comment>
<organism evidence="1 2">
    <name type="scientific">Brachyspira catarrhinii</name>
    <dbReference type="NCBI Taxonomy" id="2528966"/>
    <lineage>
        <taxon>Bacteria</taxon>
        <taxon>Pseudomonadati</taxon>
        <taxon>Spirochaetota</taxon>
        <taxon>Spirochaetia</taxon>
        <taxon>Brachyspirales</taxon>
        <taxon>Brachyspiraceae</taxon>
        <taxon>Brachyspira</taxon>
    </lineage>
</organism>
<evidence type="ECO:0008006" key="3">
    <source>
        <dbReference type="Google" id="ProtNLM"/>
    </source>
</evidence>
<gene>
    <name evidence="1" type="ORF">EZH24_03850</name>
</gene>
<evidence type="ECO:0000313" key="2">
    <source>
        <dbReference type="Proteomes" id="UP000310168"/>
    </source>
</evidence>
<accession>A0ABY2TSI5</accession>
<keyword evidence="2" id="KW-1185">Reference proteome</keyword>
<name>A0ABY2TSI5_9SPIR</name>
<protein>
    <recommendedName>
        <fullName evidence="3">Glycosyl transferase</fullName>
    </recommendedName>
</protein>
<proteinExistence type="predicted"/>
<reference evidence="1 2" key="1">
    <citation type="journal article" date="2019" name="Anaerobe">
        <title>Brachyspira catarrhinii sp. nov., an anaerobic intestinal spirochaete isolated from vervet monkeys may have been misidentified as Brachyspira aalborgi in previous studies.</title>
        <authorList>
            <person name="Phillips N.D."/>
            <person name="La T."/>
            <person name="Hampson D.J."/>
        </authorList>
    </citation>
    <scope>NUCLEOTIDE SEQUENCE [LARGE SCALE GENOMIC DNA]</scope>
    <source>
        <strain evidence="1 2">Z12</strain>
    </source>
</reference>
<dbReference type="Proteomes" id="UP000310168">
    <property type="component" value="Unassembled WGS sequence"/>
</dbReference>
<dbReference type="RefSeq" id="WP_137997809.1">
    <property type="nucleotide sequence ID" value="NZ_SJDU01000064.1"/>
</dbReference>
<dbReference type="EMBL" id="SJDU01000064">
    <property type="protein sequence ID" value="TKZ35700.1"/>
    <property type="molecule type" value="Genomic_DNA"/>
</dbReference>